<dbReference type="EMBL" id="AHER01000061">
    <property type="protein sequence ID" value="EJR12548.1"/>
    <property type="molecule type" value="Genomic_DNA"/>
</dbReference>
<protein>
    <submittedName>
        <fullName evidence="1">Uncharacterized protein</fullName>
    </submittedName>
</protein>
<evidence type="ECO:0000313" key="2">
    <source>
        <dbReference type="Proteomes" id="UP000006607"/>
    </source>
</evidence>
<dbReference type="Proteomes" id="UP000006607">
    <property type="component" value="Unassembled WGS sequence"/>
</dbReference>
<gene>
    <name evidence="1" type="ORF">IIA_05741</name>
</gene>
<reference evidence="1" key="1">
    <citation type="submission" date="2012-04" db="EMBL/GenBank/DDBJ databases">
        <title>The Genome Sequence of Bacillus cereus VD014.</title>
        <authorList>
            <consortium name="The Broad Institute Genome Sequencing Platform"/>
            <consortium name="The Broad Institute Genome Sequencing Center for Infectious Disease"/>
            <person name="Feldgarden M."/>
            <person name="Van der Auwera G.A."/>
            <person name="Mahillon J."/>
            <person name="Duprez V."/>
            <person name="Timmery S."/>
            <person name="Mattelet C."/>
            <person name="Dierick K."/>
            <person name="Sun M."/>
            <person name="Yu Z."/>
            <person name="Zhu L."/>
            <person name="Hu X."/>
            <person name="Shank E.B."/>
            <person name="Swiecicka I."/>
            <person name="Hansen B.M."/>
            <person name="Andrup L."/>
            <person name="Young S.K."/>
            <person name="Zeng Q."/>
            <person name="Gargeya S."/>
            <person name="Fitzgerald M."/>
            <person name="Haas B."/>
            <person name="Abouelleil A."/>
            <person name="Alvarado L."/>
            <person name="Arachchi H.M."/>
            <person name="Berlin A."/>
            <person name="Chapman S.B."/>
            <person name="Goldberg J."/>
            <person name="Griggs A."/>
            <person name="Gujja S."/>
            <person name="Hansen M."/>
            <person name="Howarth C."/>
            <person name="Imamovic A."/>
            <person name="Larimer J."/>
            <person name="McCowen C."/>
            <person name="Montmayeur A."/>
            <person name="Murphy C."/>
            <person name="Neiman D."/>
            <person name="Pearson M."/>
            <person name="Priest M."/>
            <person name="Roberts A."/>
            <person name="Saif S."/>
            <person name="Shea T."/>
            <person name="Sisk P."/>
            <person name="Sykes S."/>
            <person name="Wortman J."/>
            <person name="Nusbaum C."/>
            <person name="Birren B."/>
        </authorList>
    </citation>
    <scope>NUCLEOTIDE SEQUENCE</scope>
    <source>
        <strain evidence="1">VD014</strain>
    </source>
</reference>
<name>A0A9W5K2I1_BACC8</name>
<accession>A0A9W5K2I1</accession>
<comment type="caution">
    <text evidence="1">The sequence shown here is derived from an EMBL/GenBank/DDBJ whole genome shotgun (WGS) entry which is preliminary data.</text>
</comment>
<dbReference type="AlphaFoldDB" id="A0A9W5K2I1"/>
<evidence type="ECO:0000313" key="1">
    <source>
        <dbReference type="EMBL" id="EJR12548.1"/>
    </source>
</evidence>
<organism evidence="1 2">
    <name type="scientific">Bacillus cereus (strain VD014)</name>
    <dbReference type="NCBI Taxonomy" id="1053223"/>
    <lineage>
        <taxon>Bacteria</taxon>
        <taxon>Bacillati</taxon>
        <taxon>Bacillota</taxon>
        <taxon>Bacilli</taxon>
        <taxon>Bacillales</taxon>
        <taxon>Bacillaceae</taxon>
        <taxon>Bacillus</taxon>
        <taxon>Bacillus cereus group</taxon>
    </lineage>
</organism>
<sequence length="34" mass="4122">MEYQGFLKDIFEILRNKIKTNEINELLVLKNLLK</sequence>
<proteinExistence type="predicted"/>